<accession>A0A346NMC5</accession>
<dbReference type="Proteomes" id="UP000262073">
    <property type="component" value="Chromosome"/>
</dbReference>
<dbReference type="KEGG" id="salm:D0Y50_10040"/>
<protein>
    <submittedName>
        <fullName evidence="3">DNA-binding protein</fullName>
    </submittedName>
</protein>
<reference evidence="3 4" key="1">
    <citation type="submission" date="2018-08" db="EMBL/GenBank/DDBJ databases">
        <title>Salinimonas sediminis sp. nov., a piezophilic bacterium isolated from a deep-sea sediment sample from the New Britain Trench.</title>
        <authorList>
            <person name="Cao J."/>
        </authorList>
    </citation>
    <scope>NUCLEOTIDE SEQUENCE [LARGE SCALE GENOMIC DNA]</scope>
    <source>
        <strain evidence="3 4">N102</strain>
    </source>
</reference>
<evidence type="ECO:0000259" key="2">
    <source>
        <dbReference type="Pfam" id="PF11740"/>
    </source>
</evidence>
<evidence type="ECO:0000313" key="3">
    <source>
        <dbReference type="EMBL" id="AXR06682.1"/>
    </source>
</evidence>
<dbReference type="PANTHER" id="PTHR43941:SF1">
    <property type="entry name" value="STRUCTURAL MAINTENANCE OF CHROMOSOMES PROTEIN 2"/>
    <property type="match status" value="1"/>
</dbReference>
<feature type="domain" description="KfrA N-terminal DNA-binding" evidence="2">
    <location>
        <begin position="7"/>
        <end position="115"/>
    </location>
</feature>
<dbReference type="GO" id="GO:0003677">
    <property type="term" value="F:DNA binding"/>
    <property type="evidence" value="ECO:0007669"/>
    <property type="project" value="UniProtKB-KW"/>
</dbReference>
<gene>
    <name evidence="3" type="ORF">D0Y50_10040</name>
</gene>
<dbReference type="GO" id="GO:0000796">
    <property type="term" value="C:condensin complex"/>
    <property type="evidence" value="ECO:0007669"/>
    <property type="project" value="TreeGrafter"/>
</dbReference>
<dbReference type="Pfam" id="PF11740">
    <property type="entry name" value="KfrA_N"/>
    <property type="match status" value="1"/>
</dbReference>
<keyword evidence="4" id="KW-1185">Reference proteome</keyword>
<dbReference type="PANTHER" id="PTHR43941">
    <property type="entry name" value="STRUCTURAL MAINTENANCE OF CHROMOSOMES PROTEIN 2"/>
    <property type="match status" value="1"/>
</dbReference>
<evidence type="ECO:0000256" key="1">
    <source>
        <dbReference type="SAM" id="Coils"/>
    </source>
</evidence>
<dbReference type="GO" id="GO:0003682">
    <property type="term" value="F:chromatin binding"/>
    <property type="evidence" value="ECO:0007669"/>
    <property type="project" value="TreeGrafter"/>
</dbReference>
<evidence type="ECO:0000313" key="4">
    <source>
        <dbReference type="Proteomes" id="UP000262073"/>
    </source>
</evidence>
<keyword evidence="1" id="KW-0175">Coiled coil</keyword>
<keyword evidence="3" id="KW-0238">DNA-binding</keyword>
<proteinExistence type="predicted"/>
<dbReference type="AlphaFoldDB" id="A0A346NMC5"/>
<feature type="coiled-coil region" evidence="1">
    <location>
        <begin position="82"/>
        <end position="320"/>
    </location>
</feature>
<dbReference type="RefSeq" id="WP_020744755.1">
    <property type="nucleotide sequence ID" value="NZ_CP031769.1"/>
</dbReference>
<dbReference type="GO" id="GO:0000793">
    <property type="term" value="C:condensed chromosome"/>
    <property type="evidence" value="ECO:0007669"/>
    <property type="project" value="TreeGrafter"/>
</dbReference>
<dbReference type="OrthoDB" id="583532at2"/>
<name>A0A346NMC5_9ALTE</name>
<dbReference type="GO" id="GO:0000785">
    <property type="term" value="C:chromatin"/>
    <property type="evidence" value="ECO:0007669"/>
    <property type="project" value="TreeGrafter"/>
</dbReference>
<sequence>MARAGVTYHDVAKAAEAIKTQGQEPTVDRVREHMGTGSKSTIAPLLKRWRSDNGEVADIGGLPNDLVEVVKSLHERVQQMADHRIEETRQEFEASNKELRKELADSKNTIAQLTARQQDLESQIERQNKEKSALDKSLEDVRISVVKAEAQRDEAIVRTAELKESIAELKQENKDIRDHFEHYQQRTAEDRQQEREQFRIDTQGLKDQMQELQHRFDQAESRVSELFDANAQLQSNADKLEQTNATLNRDLNGKVDETQNLKRDLEDAMTKNQEYQHKNEQLAEKIAALTAQKADVDKELAVLSQALKATKTEVKTIQDKVTYLTDENKVILQEKAMILGQFKQLQGSL</sequence>
<organism evidence="3 4">
    <name type="scientific">Salinimonas sediminis</name>
    <dbReference type="NCBI Taxonomy" id="2303538"/>
    <lineage>
        <taxon>Bacteria</taxon>
        <taxon>Pseudomonadati</taxon>
        <taxon>Pseudomonadota</taxon>
        <taxon>Gammaproteobacteria</taxon>
        <taxon>Alteromonadales</taxon>
        <taxon>Alteromonadaceae</taxon>
        <taxon>Alteromonas/Salinimonas group</taxon>
        <taxon>Salinimonas</taxon>
    </lineage>
</organism>
<dbReference type="InterPro" id="IPR021104">
    <property type="entry name" value="KfrA_DNA-bd_N"/>
</dbReference>
<dbReference type="EMBL" id="CP031769">
    <property type="protein sequence ID" value="AXR06682.1"/>
    <property type="molecule type" value="Genomic_DNA"/>
</dbReference>